<comment type="caution">
    <text evidence="1">The sequence shown here is derived from an EMBL/GenBank/DDBJ whole genome shotgun (WGS) entry which is preliminary data.</text>
</comment>
<dbReference type="Proteomes" id="UP001370758">
    <property type="component" value="Unassembled WGS sequence"/>
</dbReference>
<gene>
    <name evidence="1" type="ORF">TWF481_011782</name>
</gene>
<sequence length="85" mass="9668">MPHSPTRSLTHMFDPAGWVDIRIPQAQLVNMGDWAGCRREKLFSYLPHATFVKAAISRSALWIRRACCAFSLASRIPYLPPQDKI</sequence>
<evidence type="ECO:0000313" key="1">
    <source>
        <dbReference type="EMBL" id="KAK6497373.1"/>
    </source>
</evidence>
<proteinExistence type="predicted"/>
<name>A0AAV9VX44_9PEZI</name>
<protein>
    <submittedName>
        <fullName evidence="1">Uncharacterized protein</fullName>
    </submittedName>
</protein>
<keyword evidence="2" id="KW-1185">Reference proteome</keyword>
<dbReference type="AlphaFoldDB" id="A0AAV9VX44"/>
<organism evidence="1 2">
    <name type="scientific">Arthrobotrys musiformis</name>
    <dbReference type="NCBI Taxonomy" id="47236"/>
    <lineage>
        <taxon>Eukaryota</taxon>
        <taxon>Fungi</taxon>
        <taxon>Dikarya</taxon>
        <taxon>Ascomycota</taxon>
        <taxon>Pezizomycotina</taxon>
        <taxon>Orbiliomycetes</taxon>
        <taxon>Orbiliales</taxon>
        <taxon>Orbiliaceae</taxon>
        <taxon>Arthrobotrys</taxon>
    </lineage>
</organism>
<dbReference type="EMBL" id="JAVHJL010000009">
    <property type="protein sequence ID" value="KAK6497373.1"/>
    <property type="molecule type" value="Genomic_DNA"/>
</dbReference>
<accession>A0AAV9VX44</accession>
<reference evidence="1 2" key="1">
    <citation type="submission" date="2023-08" db="EMBL/GenBank/DDBJ databases">
        <authorList>
            <person name="Palmer J.M."/>
        </authorList>
    </citation>
    <scope>NUCLEOTIDE SEQUENCE [LARGE SCALE GENOMIC DNA]</scope>
    <source>
        <strain evidence="1 2">TWF481</strain>
    </source>
</reference>
<evidence type="ECO:0000313" key="2">
    <source>
        <dbReference type="Proteomes" id="UP001370758"/>
    </source>
</evidence>